<dbReference type="SUPFAM" id="SSF51735">
    <property type="entry name" value="NAD(P)-binding Rossmann-fold domains"/>
    <property type="match status" value="1"/>
</dbReference>
<dbReference type="PANTHER" id="PTHR43205:SF7">
    <property type="entry name" value="PROSTAGLANDIN REDUCTASE 1"/>
    <property type="match status" value="1"/>
</dbReference>
<dbReference type="EMBL" id="LXFE01003628">
    <property type="protein sequence ID" value="OLL22247.1"/>
    <property type="molecule type" value="Genomic_DNA"/>
</dbReference>
<dbReference type="FunFam" id="3.40.50.720:FF:000121">
    <property type="entry name" value="Prostaglandin reductase 2"/>
    <property type="match status" value="1"/>
</dbReference>
<dbReference type="SUPFAM" id="SSF50129">
    <property type="entry name" value="GroES-like"/>
    <property type="match status" value="1"/>
</dbReference>
<dbReference type="InterPro" id="IPR011032">
    <property type="entry name" value="GroES-like_sf"/>
</dbReference>
<proteinExistence type="predicted"/>
<dbReference type="Gene3D" id="3.40.50.720">
    <property type="entry name" value="NAD(P)-binding Rossmann-like Domain"/>
    <property type="match status" value="1"/>
</dbReference>
<dbReference type="InterPro" id="IPR045010">
    <property type="entry name" value="MDR_fam"/>
</dbReference>
<dbReference type="OrthoDB" id="809632at2759"/>
<comment type="caution">
    <text evidence="3">The sequence shown here is derived from an EMBL/GenBank/DDBJ whole genome shotgun (WGS) entry which is preliminary data.</text>
</comment>
<dbReference type="InterPro" id="IPR020843">
    <property type="entry name" value="ER"/>
</dbReference>
<dbReference type="Pfam" id="PF00107">
    <property type="entry name" value="ADH_zinc_N"/>
    <property type="match status" value="1"/>
</dbReference>
<dbReference type="AlphaFoldDB" id="A0A1U7LHW9"/>
<dbReference type="Gene3D" id="3.90.180.10">
    <property type="entry name" value="Medium-chain alcohol dehydrogenases, catalytic domain"/>
    <property type="match status" value="1"/>
</dbReference>
<evidence type="ECO:0000259" key="2">
    <source>
        <dbReference type="SMART" id="SM00829"/>
    </source>
</evidence>
<dbReference type="InterPro" id="IPR041694">
    <property type="entry name" value="ADH_N_2"/>
</dbReference>
<evidence type="ECO:0000313" key="3">
    <source>
        <dbReference type="EMBL" id="OLL22247.1"/>
    </source>
</evidence>
<dbReference type="PANTHER" id="PTHR43205">
    <property type="entry name" value="PROSTAGLANDIN REDUCTASE"/>
    <property type="match status" value="1"/>
</dbReference>
<evidence type="ECO:0000313" key="4">
    <source>
        <dbReference type="Proteomes" id="UP000186594"/>
    </source>
</evidence>
<dbReference type="SMART" id="SM00829">
    <property type="entry name" value="PKS_ER"/>
    <property type="match status" value="1"/>
</dbReference>
<evidence type="ECO:0000256" key="1">
    <source>
        <dbReference type="ARBA" id="ARBA00023002"/>
    </source>
</evidence>
<dbReference type="InterPro" id="IPR013149">
    <property type="entry name" value="ADH-like_C"/>
</dbReference>
<reference evidence="3 4" key="1">
    <citation type="submission" date="2016-04" db="EMBL/GenBank/DDBJ databases">
        <title>Evolutionary innovation and constraint leading to complex multicellularity in the Ascomycota.</title>
        <authorList>
            <person name="Cisse O."/>
            <person name="Nguyen A."/>
            <person name="Hewitt D.A."/>
            <person name="Jedd G."/>
            <person name="Stajich J.E."/>
        </authorList>
    </citation>
    <scope>NUCLEOTIDE SEQUENCE [LARGE SCALE GENOMIC DNA]</scope>
    <source>
        <strain evidence="3 4">DAH-3</strain>
    </source>
</reference>
<name>A0A1U7LHW9_NEOID</name>
<keyword evidence="4" id="KW-1185">Reference proteome</keyword>
<accession>A0A1U7LHW9</accession>
<dbReference type="OMA" id="YPIKNIH"/>
<dbReference type="GO" id="GO:0016628">
    <property type="term" value="F:oxidoreductase activity, acting on the CH-CH group of donors, NAD or NADP as acceptor"/>
    <property type="evidence" value="ECO:0007669"/>
    <property type="project" value="InterPro"/>
</dbReference>
<keyword evidence="1" id="KW-0560">Oxidoreductase</keyword>
<dbReference type="Pfam" id="PF16884">
    <property type="entry name" value="ADH_N_2"/>
    <property type="match status" value="1"/>
</dbReference>
<organism evidence="3 4">
    <name type="scientific">Neolecta irregularis (strain DAH-3)</name>
    <dbReference type="NCBI Taxonomy" id="1198029"/>
    <lineage>
        <taxon>Eukaryota</taxon>
        <taxon>Fungi</taxon>
        <taxon>Dikarya</taxon>
        <taxon>Ascomycota</taxon>
        <taxon>Taphrinomycotina</taxon>
        <taxon>Neolectales</taxon>
        <taxon>Neolectaceae</taxon>
        <taxon>Neolecta</taxon>
    </lineage>
</organism>
<dbReference type="Proteomes" id="UP000186594">
    <property type="component" value="Unassembled WGS sequence"/>
</dbReference>
<dbReference type="InterPro" id="IPR036291">
    <property type="entry name" value="NAD(P)-bd_dom_sf"/>
</dbReference>
<feature type="domain" description="Enoyl reductase (ER)" evidence="2">
    <location>
        <begin position="22"/>
        <end position="343"/>
    </location>
</feature>
<dbReference type="CDD" id="cd05288">
    <property type="entry name" value="PGDH"/>
    <property type="match status" value="1"/>
</dbReference>
<protein>
    <submittedName>
        <fullName evidence="3">2-alkenal reductase (NADP(+)-dependent)</fullName>
    </submittedName>
</protein>
<dbReference type="STRING" id="1198029.A0A1U7LHW9"/>
<gene>
    <name evidence="3" type="ORF">NEOLI_004823</name>
</gene>
<sequence length="347" mass="38318">MSQLSNNAVLFNNIPESMPVKGKDLVFVQQSFDLNQILLNPGDFVLQTLYLSLDPFMRFRMRDPKVKSYVDAFELGKPVINLGIGRVIKSENSQYPIGVLLEGILPFQEYITVVSNNSNCIRSVVKEIPGIPLSAYLGLLGVSCWTAFIGLYDIGRIKSGETIFVSAASGAVGQLVVQLAKLEGLRVIASAGSAEKVEFLKNELGCDEAFNYKQEQPRVALKKYCPNGLDVFFDNVGGATLEAALSMANDHARFIECGMISQYNSSGLPGPRNLTLIVTKRIRMEGFIISDHKHKFKEYTNKMIQLVLDRRIVFKEHVSYGIENAIDGLIGMLKGDKLGKALVKLAD</sequence>